<feature type="transmembrane region" description="Helical" evidence="1">
    <location>
        <begin position="141"/>
        <end position="159"/>
    </location>
</feature>
<name>A0ABT2J2C3_9PSEU</name>
<comment type="caution">
    <text evidence="2">The sequence shown here is derived from an EMBL/GenBank/DDBJ whole genome shotgun (WGS) entry which is preliminary data.</text>
</comment>
<dbReference type="EMBL" id="JAFFZE010000004">
    <property type="protein sequence ID" value="MCT2581958.1"/>
    <property type="molecule type" value="Genomic_DNA"/>
</dbReference>
<organism evidence="2 3">
    <name type="scientific">Actinophytocola gossypii</name>
    <dbReference type="NCBI Taxonomy" id="2812003"/>
    <lineage>
        <taxon>Bacteria</taxon>
        <taxon>Bacillati</taxon>
        <taxon>Actinomycetota</taxon>
        <taxon>Actinomycetes</taxon>
        <taxon>Pseudonocardiales</taxon>
        <taxon>Pseudonocardiaceae</taxon>
    </lineage>
</organism>
<dbReference type="Pfam" id="PF08592">
    <property type="entry name" value="Anthrone_oxy"/>
    <property type="match status" value="1"/>
</dbReference>
<keyword evidence="1" id="KW-0472">Membrane</keyword>
<evidence type="ECO:0000256" key="1">
    <source>
        <dbReference type="SAM" id="Phobius"/>
    </source>
</evidence>
<accession>A0ABT2J2C3</accession>
<keyword evidence="1" id="KW-0812">Transmembrane</keyword>
<proteinExistence type="predicted"/>
<keyword evidence="1" id="KW-1133">Transmembrane helix</keyword>
<keyword evidence="3" id="KW-1185">Reference proteome</keyword>
<evidence type="ECO:0000313" key="2">
    <source>
        <dbReference type="EMBL" id="MCT2581958.1"/>
    </source>
</evidence>
<dbReference type="InterPro" id="IPR013901">
    <property type="entry name" value="Anthrone_oxy"/>
</dbReference>
<evidence type="ECO:0000313" key="3">
    <source>
        <dbReference type="Proteomes" id="UP001156441"/>
    </source>
</evidence>
<protein>
    <submittedName>
        <fullName evidence="2">DUF1772 domain-containing protein</fullName>
    </submittedName>
</protein>
<feature type="transmembrane region" description="Helical" evidence="1">
    <location>
        <begin position="6"/>
        <end position="37"/>
    </location>
</feature>
<sequence length="160" mass="17195">MDTVRLVALVVATVSSGLIAGLFFGYHAAVVTALRAMDDQTYVNVNRNVNKHIQNGRFFLTFFGSALFSAVAAVLLLGGGRGSVLLPTGLAFLFNMAAIVVTIGGNIPINNAVDRSTPDQASATRERYETRWNRFNAIRSWLHGLGFGCLCWALVAFGAL</sequence>
<feature type="transmembrane region" description="Helical" evidence="1">
    <location>
        <begin position="58"/>
        <end position="78"/>
    </location>
</feature>
<gene>
    <name evidence="2" type="ORF">JT362_02335</name>
</gene>
<dbReference type="Proteomes" id="UP001156441">
    <property type="component" value="Unassembled WGS sequence"/>
</dbReference>
<dbReference type="RefSeq" id="WP_260189313.1">
    <property type="nucleotide sequence ID" value="NZ_JAFFZE010000004.1"/>
</dbReference>
<reference evidence="2 3" key="1">
    <citation type="submission" date="2021-02" db="EMBL/GenBank/DDBJ databases">
        <title>Actinophytocola xerophila sp. nov., isolated from soil of cotton cropping field.</title>
        <authorList>
            <person name="Huang R."/>
            <person name="Chen X."/>
            <person name="Ge X."/>
            <person name="Liu W."/>
        </authorList>
    </citation>
    <scope>NUCLEOTIDE SEQUENCE [LARGE SCALE GENOMIC DNA]</scope>
    <source>
        <strain evidence="2 3">S1-96</strain>
    </source>
</reference>
<feature type="transmembrane region" description="Helical" evidence="1">
    <location>
        <begin position="84"/>
        <end position="107"/>
    </location>
</feature>